<keyword evidence="3" id="KW-0677">Repeat</keyword>
<keyword evidence="2" id="KW-0479">Metal-binding</keyword>
<dbReference type="InParanoid" id="I1CGP7"/>
<dbReference type="RefSeq" id="XP_067523023.1">
    <property type="nucleotide sequence ID" value="XM_067666922.1"/>
</dbReference>
<dbReference type="SMART" id="SM00355">
    <property type="entry name" value="ZnF_C2H2"/>
    <property type="match status" value="2"/>
</dbReference>
<dbReference type="PROSITE" id="PS50157">
    <property type="entry name" value="ZINC_FINGER_C2H2_2"/>
    <property type="match status" value="2"/>
</dbReference>
<dbReference type="GO" id="GO:0000981">
    <property type="term" value="F:DNA-binding transcription factor activity, RNA polymerase II-specific"/>
    <property type="evidence" value="ECO:0007669"/>
    <property type="project" value="UniProtKB-ARBA"/>
</dbReference>
<dbReference type="InterPro" id="IPR013087">
    <property type="entry name" value="Znf_C2H2_type"/>
</dbReference>
<dbReference type="GeneID" id="93619303"/>
<feature type="domain" description="C2H2-type" evidence="8">
    <location>
        <begin position="170"/>
        <end position="197"/>
    </location>
</feature>
<dbReference type="GO" id="GO:0008270">
    <property type="term" value="F:zinc ion binding"/>
    <property type="evidence" value="ECO:0007669"/>
    <property type="project" value="UniProtKB-KW"/>
</dbReference>
<dbReference type="Gene3D" id="3.30.160.60">
    <property type="entry name" value="Classic Zinc Finger"/>
    <property type="match status" value="2"/>
</dbReference>
<dbReference type="SUPFAM" id="SSF57667">
    <property type="entry name" value="beta-beta-alpha zinc fingers"/>
    <property type="match status" value="1"/>
</dbReference>
<comment type="subcellular location">
    <subcellularLocation>
        <location evidence="1">Nucleus</location>
    </subcellularLocation>
</comment>
<keyword evidence="10" id="KW-1185">Reference proteome</keyword>
<dbReference type="STRING" id="246409.I1CGP7"/>
<dbReference type="PANTHER" id="PTHR16515">
    <property type="entry name" value="PR DOMAIN ZINC FINGER PROTEIN"/>
    <property type="match status" value="1"/>
</dbReference>
<evidence type="ECO:0000256" key="2">
    <source>
        <dbReference type="ARBA" id="ARBA00022723"/>
    </source>
</evidence>
<dbReference type="Proteomes" id="UP000009138">
    <property type="component" value="Unassembled WGS sequence"/>
</dbReference>
<dbReference type="OrthoDB" id="8922241at2759"/>
<dbReference type="VEuPathDB" id="FungiDB:RO3G_12338"/>
<evidence type="ECO:0000256" key="6">
    <source>
        <dbReference type="ARBA" id="ARBA00023242"/>
    </source>
</evidence>
<dbReference type="PANTHER" id="PTHR16515:SF66">
    <property type="entry name" value="C2H2-TYPE DOMAIN-CONTAINING PROTEIN"/>
    <property type="match status" value="1"/>
</dbReference>
<evidence type="ECO:0000259" key="8">
    <source>
        <dbReference type="PROSITE" id="PS50157"/>
    </source>
</evidence>
<evidence type="ECO:0000256" key="1">
    <source>
        <dbReference type="ARBA" id="ARBA00004123"/>
    </source>
</evidence>
<organism evidence="9 10">
    <name type="scientific">Rhizopus delemar (strain RA 99-880 / ATCC MYA-4621 / FGSC 9543 / NRRL 43880)</name>
    <name type="common">Mucormycosis agent</name>
    <name type="synonym">Rhizopus arrhizus var. delemar</name>
    <dbReference type="NCBI Taxonomy" id="246409"/>
    <lineage>
        <taxon>Eukaryota</taxon>
        <taxon>Fungi</taxon>
        <taxon>Fungi incertae sedis</taxon>
        <taxon>Mucoromycota</taxon>
        <taxon>Mucoromycotina</taxon>
        <taxon>Mucoromycetes</taxon>
        <taxon>Mucorales</taxon>
        <taxon>Mucorineae</taxon>
        <taxon>Rhizopodaceae</taxon>
        <taxon>Rhizopus</taxon>
    </lineage>
</organism>
<evidence type="ECO:0000256" key="5">
    <source>
        <dbReference type="ARBA" id="ARBA00022833"/>
    </source>
</evidence>
<accession>I1CGP7</accession>
<keyword evidence="5" id="KW-0862">Zinc</keyword>
<dbReference type="InterPro" id="IPR050331">
    <property type="entry name" value="Zinc_finger"/>
</dbReference>
<dbReference type="OMA" id="YPCGNCE"/>
<dbReference type="GO" id="GO:0005634">
    <property type="term" value="C:nucleus"/>
    <property type="evidence" value="ECO:0007669"/>
    <property type="project" value="UniProtKB-SubCell"/>
</dbReference>
<name>I1CGP7_RHIO9</name>
<dbReference type="FunFam" id="3.30.160.60:FF:000072">
    <property type="entry name" value="zinc finger protein 143 isoform X1"/>
    <property type="match status" value="1"/>
</dbReference>
<dbReference type="eggNOG" id="KOG1721">
    <property type="taxonomic scope" value="Eukaryota"/>
</dbReference>
<evidence type="ECO:0000256" key="4">
    <source>
        <dbReference type="ARBA" id="ARBA00022771"/>
    </source>
</evidence>
<evidence type="ECO:0000256" key="7">
    <source>
        <dbReference type="PROSITE-ProRule" id="PRU00042"/>
    </source>
</evidence>
<evidence type="ECO:0000256" key="3">
    <source>
        <dbReference type="ARBA" id="ARBA00022737"/>
    </source>
</evidence>
<dbReference type="FunFam" id="3.30.160.60:FF:000690">
    <property type="entry name" value="Zinc finger protein 354C"/>
    <property type="match status" value="1"/>
</dbReference>
<dbReference type="GO" id="GO:0000978">
    <property type="term" value="F:RNA polymerase II cis-regulatory region sequence-specific DNA binding"/>
    <property type="evidence" value="ECO:0007669"/>
    <property type="project" value="UniProtKB-ARBA"/>
</dbReference>
<keyword evidence="6" id="KW-0539">Nucleus</keyword>
<proteinExistence type="predicted"/>
<dbReference type="EMBL" id="CH476741">
    <property type="protein sequence ID" value="EIE87627.1"/>
    <property type="molecule type" value="Genomic_DNA"/>
</dbReference>
<sequence length="243" mass="27726">MYPDCFCINEFNYYGNTSILPDQARYSCQMWDNTKIPLPVQQHPYVFPTGFESSPQHQINLIQPPPLNYSDPSNYSDSSNLASAMTFCSSSSSSSLVSSPSPTQPNACFMPHTMTPFPSYDYVPSMPVNNTNYASYIPTTQNMNSFGTFGYVNVEKISMKSTKCTKTKIYDCNLCTRSFARKHDLQRHIRVHTGAKPYYCLNCEKAFARTDALKRHLRMEEACRMSPVIQALKNVGMRRYRNL</sequence>
<protein>
    <recommendedName>
        <fullName evidence="8">C2H2-type domain-containing protein</fullName>
    </recommendedName>
</protein>
<dbReference type="InterPro" id="IPR036236">
    <property type="entry name" value="Znf_C2H2_sf"/>
</dbReference>
<evidence type="ECO:0000313" key="10">
    <source>
        <dbReference type="Proteomes" id="UP000009138"/>
    </source>
</evidence>
<dbReference type="AlphaFoldDB" id="I1CGP7"/>
<dbReference type="Pfam" id="PF00096">
    <property type="entry name" value="zf-C2H2"/>
    <property type="match status" value="2"/>
</dbReference>
<gene>
    <name evidence="9" type="ORF">RO3G_12338</name>
</gene>
<reference evidence="9 10" key="1">
    <citation type="journal article" date="2009" name="PLoS Genet.">
        <title>Genomic analysis of the basal lineage fungus Rhizopus oryzae reveals a whole-genome duplication.</title>
        <authorList>
            <person name="Ma L.-J."/>
            <person name="Ibrahim A.S."/>
            <person name="Skory C."/>
            <person name="Grabherr M.G."/>
            <person name="Burger G."/>
            <person name="Butler M."/>
            <person name="Elias M."/>
            <person name="Idnurm A."/>
            <person name="Lang B.F."/>
            <person name="Sone T."/>
            <person name="Abe A."/>
            <person name="Calvo S.E."/>
            <person name="Corrochano L.M."/>
            <person name="Engels R."/>
            <person name="Fu J."/>
            <person name="Hansberg W."/>
            <person name="Kim J.-M."/>
            <person name="Kodira C.D."/>
            <person name="Koehrsen M.J."/>
            <person name="Liu B."/>
            <person name="Miranda-Saavedra D."/>
            <person name="O'Leary S."/>
            <person name="Ortiz-Castellanos L."/>
            <person name="Poulter R."/>
            <person name="Rodriguez-Romero J."/>
            <person name="Ruiz-Herrera J."/>
            <person name="Shen Y.-Q."/>
            <person name="Zeng Q."/>
            <person name="Galagan J."/>
            <person name="Birren B.W."/>
            <person name="Cuomo C.A."/>
            <person name="Wickes B.L."/>
        </authorList>
    </citation>
    <scope>NUCLEOTIDE SEQUENCE [LARGE SCALE GENOMIC DNA]</scope>
    <source>
        <strain evidence="10">RA 99-880 / ATCC MYA-4621 / FGSC 9543 / NRRL 43880</strain>
    </source>
</reference>
<evidence type="ECO:0000313" key="9">
    <source>
        <dbReference type="EMBL" id="EIE87627.1"/>
    </source>
</evidence>
<keyword evidence="4 7" id="KW-0863">Zinc-finger</keyword>
<dbReference type="PROSITE" id="PS00028">
    <property type="entry name" value="ZINC_FINGER_C2H2_1"/>
    <property type="match status" value="1"/>
</dbReference>
<feature type="domain" description="C2H2-type" evidence="8">
    <location>
        <begin position="198"/>
        <end position="225"/>
    </location>
</feature>